<evidence type="ECO:0000313" key="2">
    <source>
        <dbReference type="EMBL" id="MEK8025119.1"/>
    </source>
</evidence>
<protein>
    <recommendedName>
        <fullName evidence="4">DUF2236 domain-containing protein</fullName>
    </recommendedName>
</protein>
<gene>
    <name evidence="2" type="ORF">AACH11_03975</name>
</gene>
<feature type="compositionally biased region" description="Low complexity" evidence="1">
    <location>
        <begin position="1"/>
        <end position="21"/>
    </location>
</feature>
<evidence type="ECO:0008006" key="4">
    <source>
        <dbReference type="Google" id="ProtNLM"/>
    </source>
</evidence>
<evidence type="ECO:0000256" key="1">
    <source>
        <dbReference type="SAM" id="MobiDB-lite"/>
    </source>
</evidence>
<keyword evidence="3" id="KW-1185">Reference proteome</keyword>
<dbReference type="Proteomes" id="UP001368500">
    <property type="component" value="Unassembled WGS sequence"/>
</dbReference>
<comment type="caution">
    <text evidence="2">The sequence shown here is derived from an EMBL/GenBank/DDBJ whole genome shotgun (WGS) entry which is preliminary data.</text>
</comment>
<dbReference type="InterPro" id="IPR046366">
    <property type="entry name" value="MPAB"/>
</dbReference>
<dbReference type="PANTHER" id="PTHR36124">
    <property type="match status" value="1"/>
</dbReference>
<dbReference type="RefSeq" id="WP_341372901.1">
    <property type="nucleotide sequence ID" value="NZ_JBBUTF010000003.1"/>
</dbReference>
<organism evidence="2 3">
    <name type="scientific">Pseudaquabacterium rugosum</name>
    <dbReference type="NCBI Taxonomy" id="2984194"/>
    <lineage>
        <taxon>Bacteria</taxon>
        <taxon>Pseudomonadati</taxon>
        <taxon>Pseudomonadota</taxon>
        <taxon>Betaproteobacteria</taxon>
        <taxon>Burkholderiales</taxon>
        <taxon>Sphaerotilaceae</taxon>
        <taxon>Pseudaquabacterium</taxon>
    </lineage>
</organism>
<reference evidence="2 3" key="1">
    <citation type="submission" date="2024-04" db="EMBL/GenBank/DDBJ databases">
        <title>Novel species of the genus Ideonella isolated from streams.</title>
        <authorList>
            <person name="Lu H."/>
        </authorList>
    </citation>
    <scope>NUCLEOTIDE SEQUENCE [LARGE SCALE GENOMIC DNA]</scope>
    <source>
        <strain evidence="2 3">BYS139W</strain>
    </source>
</reference>
<dbReference type="PANTHER" id="PTHR36124:SF1">
    <property type="entry name" value="ER-BOUND OXYGENASE MPAB_MPAB'_RUBBER OXYGENASE CATALYTIC DOMAIN-CONTAINING PROTEIN"/>
    <property type="match status" value="1"/>
</dbReference>
<proteinExistence type="predicted"/>
<feature type="region of interest" description="Disordered" evidence="1">
    <location>
        <begin position="1"/>
        <end position="33"/>
    </location>
</feature>
<accession>A0ABU9B5H1</accession>
<dbReference type="EMBL" id="JBBUTF010000003">
    <property type="protein sequence ID" value="MEK8025119.1"/>
    <property type="molecule type" value="Genomic_DNA"/>
</dbReference>
<sequence length="258" mass="28317">MNARPDPSAEAARPAGASPAPDRGPPPAVTAAAPSGLSPVHALYYGRHRMSLRAGTYLALIRMMGVSHLVPLLYGHTQLADQTRDRLARTRQTLRTLIDHGLDTPEGQAAVQRLRRAHDGLPAAAADYRYVLGEFFLEPLRWNAAHARHRLSAAEQALLLDFWLGVGRAMGVPDLPLDLDAWWAARSDYEAHHLGHTPQGEHLARLCLRDVVTLTVPWGLQGAFRQLMLATMDPPVRRTLALPPARPLAGAVLRWLAR</sequence>
<evidence type="ECO:0000313" key="3">
    <source>
        <dbReference type="Proteomes" id="UP001368500"/>
    </source>
</evidence>
<name>A0ABU9B5H1_9BURK</name>